<evidence type="ECO:0000313" key="2">
    <source>
        <dbReference type="EMBL" id="MBB5806615.1"/>
    </source>
</evidence>
<evidence type="ECO:0000259" key="1">
    <source>
        <dbReference type="Pfam" id="PF01636"/>
    </source>
</evidence>
<accession>A0A7W9HQV3</accession>
<keyword evidence="2" id="KW-0808">Transferase</keyword>
<dbReference type="InterPro" id="IPR011009">
    <property type="entry name" value="Kinase-like_dom_sf"/>
</dbReference>
<sequence length="316" mass="34832">MEWQTGVAAAFGLGDVLEPWTPVAGGRSHLMWRLRTSRGTWAVKRLNRSREDWWMRDYLVSAEIQLAAHSRDFPMPRPVHPLEPAAPLLADVRVGDEVASYLVHEWHEGGPLTSDVSAWVGATLASLHTLPAAGRPDGQPHPVEEWLEWLDEAPNDFTDAVRGYLPDIAEALVIAADVGELTLVSTHRDVKPDNVLETPNGPLLVDWDGAGPDYAEWELTRAALYFSGLGEDRTAFDTVIRSYETAGGRRPSASPAAFAGLLRVYLGGAAWMVWRALGHRPVTPPEQAAAHTHALELLADLRTSLGRLDTWVDRLR</sequence>
<dbReference type="AlphaFoldDB" id="A0A7W9HQV3"/>
<dbReference type="Gene3D" id="3.90.1200.10">
    <property type="match status" value="1"/>
</dbReference>
<gene>
    <name evidence="2" type="ORF">F4560_006383</name>
</gene>
<keyword evidence="3" id="KW-1185">Reference proteome</keyword>
<feature type="domain" description="Aminoglycoside phosphotransferase" evidence="1">
    <location>
        <begin position="20"/>
        <end position="246"/>
    </location>
</feature>
<keyword evidence="2" id="KW-0418">Kinase</keyword>
<dbReference type="Proteomes" id="UP000552097">
    <property type="component" value="Unassembled WGS sequence"/>
</dbReference>
<dbReference type="InterPro" id="IPR002575">
    <property type="entry name" value="Aminoglycoside_PTrfase"/>
</dbReference>
<protein>
    <submittedName>
        <fullName evidence="2">Ser/Thr protein kinase RdoA (MazF antagonist)</fullName>
    </submittedName>
</protein>
<name>A0A7W9HQV3_9PSEU</name>
<dbReference type="RefSeq" id="WP_184926337.1">
    <property type="nucleotide sequence ID" value="NZ_JACHMO010000001.1"/>
</dbReference>
<proteinExistence type="predicted"/>
<evidence type="ECO:0000313" key="3">
    <source>
        <dbReference type="Proteomes" id="UP000552097"/>
    </source>
</evidence>
<dbReference type="Pfam" id="PF01636">
    <property type="entry name" value="APH"/>
    <property type="match status" value="1"/>
</dbReference>
<reference evidence="2 3" key="1">
    <citation type="submission" date="2020-08" db="EMBL/GenBank/DDBJ databases">
        <title>Sequencing the genomes of 1000 actinobacteria strains.</title>
        <authorList>
            <person name="Klenk H.-P."/>
        </authorList>
    </citation>
    <scope>NUCLEOTIDE SEQUENCE [LARGE SCALE GENOMIC DNA]</scope>
    <source>
        <strain evidence="2 3">DSM 45486</strain>
    </source>
</reference>
<dbReference type="SUPFAM" id="SSF56112">
    <property type="entry name" value="Protein kinase-like (PK-like)"/>
    <property type="match status" value="1"/>
</dbReference>
<dbReference type="EMBL" id="JACHMO010000001">
    <property type="protein sequence ID" value="MBB5806615.1"/>
    <property type="molecule type" value="Genomic_DNA"/>
</dbReference>
<comment type="caution">
    <text evidence="2">The sequence shown here is derived from an EMBL/GenBank/DDBJ whole genome shotgun (WGS) entry which is preliminary data.</text>
</comment>
<dbReference type="GO" id="GO:0016301">
    <property type="term" value="F:kinase activity"/>
    <property type="evidence" value="ECO:0007669"/>
    <property type="project" value="UniProtKB-KW"/>
</dbReference>
<organism evidence="2 3">
    <name type="scientific">Saccharothrix ecbatanensis</name>
    <dbReference type="NCBI Taxonomy" id="1105145"/>
    <lineage>
        <taxon>Bacteria</taxon>
        <taxon>Bacillati</taxon>
        <taxon>Actinomycetota</taxon>
        <taxon>Actinomycetes</taxon>
        <taxon>Pseudonocardiales</taxon>
        <taxon>Pseudonocardiaceae</taxon>
        <taxon>Saccharothrix</taxon>
    </lineage>
</organism>